<reference evidence="3" key="2">
    <citation type="submission" date="2023-07" db="EMBL/GenBank/DDBJ databases">
        <authorList>
            <person name="Bai X.-H."/>
            <person name="Wang H.-H."/>
            <person name="Wang J."/>
            <person name="Ma M.-Y."/>
            <person name="Hu H.-H."/>
            <person name="Song Z.-L."/>
            <person name="Ma H.-G."/>
            <person name="Fan Y."/>
            <person name="Du C.-Y."/>
            <person name="Xu J.-C."/>
        </authorList>
    </citation>
    <scope>NUCLEOTIDE SEQUENCE</scope>
    <source>
        <strain evidence="3">CZ1</strain>
    </source>
</reference>
<feature type="signal peptide" evidence="2">
    <location>
        <begin position="1"/>
        <end position="25"/>
    </location>
</feature>
<gene>
    <name evidence="3" type="ORF">Q2T42_18030</name>
</gene>
<dbReference type="EMBL" id="CP130144">
    <property type="protein sequence ID" value="WNZ43742.1"/>
    <property type="molecule type" value="Genomic_DNA"/>
</dbReference>
<dbReference type="PROSITE" id="PS51257">
    <property type="entry name" value="PROKAR_LIPOPROTEIN"/>
    <property type="match status" value="1"/>
</dbReference>
<evidence type="ECO:0000256" key="1">
    <source>
        <dbReference type="SAM" id="MobiDB-lite"/>
    </source>
</evidence>
<dbReference type="RefSeq" id="WP_190652995.1">
    <property type="nucleotide sequence ID" value="NZ_CP130144.1"/>
</dbReference>
<organism evidence="3">
    <name type="scientific">Leptolyngbya boryana CZ1</name>
    <dbReference type="NCBI Taxonomy" id="3060204"/>
    <lineage>
        <taxon>Bacteria</taxon>
        <taxon>Bacillati</taxon>
        <taxon>Cyanobacteriota</taxon>
        <taxon>Cyanophyceae</taxon>
        <taxon>Leptolyngbyales</taxon>
        <taxon>Leptolyngbyaceae</taxon>
        <taxon>Leptolyngbya group</taxon>
        <taxon>Leptolyngbya</taxon>
    </lineage>
</organism>
<protein>
    <submittedName>
        <fullName evidence="3">Uncharacterized protein</fullName>
    </submittedName>
</protein>
<accession>A0AA96WQ54</accession>
<reference evidence="3" key="1">
    <citation type="journal article" date="2023" name="Plants (Basel)">
        <title>Genomic Analysis of Leptolyngbya boryana CZ1 Reveals Efficient Carbon Fixation Modules.</title>
        <authorList>
            <person name="Bai X."/>
            <person name="Wang H."/>
            <person name="Cheng W."/>
            <person name="Wang J."/>
            <person name="Ma M."/>
            <person name="Hu H."/>
            <person name="Song Z."/>
            <person name="Ma H."/>
            <person name="Fan Y."/>
            <person name="Du C."/>
            <person name="Xu J."/>
        </authorList>
    </citation>
    <scope>NUCLEOTIDE SEQUENCE</scope>
    <source>
        <strain evidence="3">CZ1</strain>
    </source>
</reference>
<feature type="chain" id="PRO_5041714071" evidence="2">
    <location>
        <begin position="26"/>
        <end position="203"/>
    </location>
</feature>
<evidence type="ECO:0000256" key="2">
    <source>
        <dbReference type="SAM" id="SignalP"/>
    </source>
</evidence>
<proteinExistence type="predicted"/>
<dbReference type="AlphaFoldDB" id="A0AA96WQ54"/>
<evidence type="ECO:0000313" key="3">
    <source>
        <dbReference type="EMBL" id="WNZ43742.1"/>
    </source>
</evidence>
<feature type="region of interest" description="Disordered" evidence="1">
    <location>
        <begin position="60"/>
        <end position="151"/>
    </location>
</feature>
<feature type="compositionally biased region" description="Basic and acidic residues" evidence="1">
    <location>
        <begin position="108"/>
        <end position="141"/>
    </location>
</feature>
<name>A0AA96WQ54_LEPBY</name>
<keyword evidence="2" id="KW-0732">Signal</keyword>
<sequence length="203" mass="21435">MKFAKIAATLLTTASCLAPLTPAFAGPLDKYGGSILDPGSSVLSTDPRLLCNDVVKDATAEHRSSSGRDGMSQSAENDAWKKTDNDASTSSEKSSRGASFMGIGANMSDEKAASHNHASSDEGKRDRSNSNRNSSRDEEYSKTSTPTAAGKDCSDFVKAAATRDAAAYQADAQVQSVKIATDGKLEAIKTEANNKFIESLLKW</sequence>